<dbReference type="Proteomes" id="UP000232638">
    <property type="component" value="Chromosome"/>
</dbReference>
<dbReference type="OrthoDB" id="8926597at2"/>
<evidence type="ECO:0000313" key="3">
    <source>
        <dbReference type="Proteomes" id="UP000232638"/>
    </source>
</evidence>
<evidence type="ECO:0000313" key="2">
    <source>
        <dbReference type="EMBL" id="AUB80430.1"/>
    </source>
</evidence>
<organism evidence="2 3">
    <name type="scientific">Candidatus Thiodictyon syntrophicum</name>
    <dbReference type="NCBI Taxonomy" id="1166950"/>
    <lineage>
        <taxon>Bacteria</taxon>
        <taxon>Pseudomonadati</taxon>
        <taxon>Pseudomonadota</taxon>
        <taxon>Gammaproteobacteria</taxon>
        <taxon>Chromatiales</taxon>
        <taxon>Chromatiaceae</taxon>
        <taxon>Thiodictyon</taxon>
    </lineage>
</organism>
<dbReference type="KEGG" id="tsy:THSYN_05345"/>
<feature type="domain" description="DUF6916" evidence="1">
    <location>
        <begin position="7"/>
        <end position="103"/>
    </location>
</feature>
<reference evidence="2 3" key="1">
    <citation type="submission" date="2017-03" db="EMBL/GenBank/DDBJ databases">
        <title>Complete genome sequence of Candidatus 'Thiodictyon syntrophicum' sp. nov. strain Cad16T, a photolithoautotroph purple sulfur bacterium isolated from an alpine meromictic lake.</title>
        <authorList>
            <person name="Luedin S.M."/>
            <person name="Pothier J.F."/>
            <person name="Danza F."/>
            <person name="Storelli N."/>
            <person name="Wittwer M."/>
            <person name="Tonolla M."/>
        </authorList>
    </citation>
    <scope>NUCLEOTIDE SEQUENCE [LARGE SCALE GENOMIC DNA]</scope>
    <source>
        <strain evidence="2 3">Cad16T</strain>
    </source>
</reference>
<dbReference type="EMBL" id="CP020370">
    <property type="protein sequence ID" value="AUB80430.1"/>
    <property type="molecule type" value="Genomic_DNA"/>
</dbReference>
<dbReference type="InterPro" id="IPR054209">
    <property type="entry name" value="DUF6916"/>
</dbReference>
<dbReference type="RefSeq" id="WP_100918230.1">
    <property type="nucleotide sequence ID" value="NZ_CP020370.1"/>
</dbReference>
<accession>A0A2K8U4C0</accession>
<evidence type="ECO:0000259" key="1">
    <source>
        <dbReference type="Pfam" id="PF21880"/>
    </source>
</evidence>
<dbReference type="AlphaFoldDB" id="A0A2K8U4C0"/>
<dbReference type="Pfam" id="PF21880">
    <property type="entry name" value="DUF6916"/>
    <property type="match status" value="1"/>
</dbReference>
<gene>
    <name evidence="2" type="ORF">THSYN_05345</name>
</gene>
<protein>
    <recommendedName>
        <fullName evidence="1">DUF6916 domain-containing protein</fullName>
    </recommendedName>
</protein>
<keyword evidence="3" id="KW-1185">Reference proteome</keyword>
<proteinExistence type="predicted"/>
<name>A0A2K8U4C0_9GAMM</name>
<sequence>MQDLRSLNHTEFARCLNQTFTLDPGVPDEVRAIPLVLIEVTEYGSGAAGPHRRQPFCVLFRGPALPVLPQRTYVIDHESLGRLELFLVPVGPDGQGMRYEAVFT</sequence>